<feature type="domain" description="NAD-dependent epimerase/dehydratase" evidence="1">
    <location>
        <begin position="9"/>
        <end position="82"/>
    </location>
</feature>
<name>A0A165GER1_EXIGL</name>
<dbReference type="STRING" id="1314781.A0A165GER1"/>
<dbReference type="PANTHER" id="PTHR12126:SF16">
    <property type="entry name" value="MIOREX COMPLEX COMPONENT 2"/>
    <property type="match status" value="1"/>
</dbReference>
<keyword evidence="3" id="KW-1185">Reference proteome</keyword>
<sequence>MALAAQRLLVVGGNGFVGSAICKAALARGWQVTSISSSGKPYQTPKGHSPSWVSQVEWHAADALEPASYAPLMEGRTSVVHALGTLLEDTRYKAALKSGDVLALASAFASSASGGNPLKTSRSGYDALNRDSALRVFETFAAAQPEGPHERAFVYISAEDVFGPFVPPRYVQSKREAEEELARLATFEHATAQIRPVFLRPGLIYHAHLRPLTSPAAAALSASATLHGRVPPGFPLPTPAGVLRSLSGVFPPLSSVANALVTHPIHVDHVASAACASIETHSVSGPLGVREMRRLIGWPVEGDLGNVAMEPNPSV</sequence>
<dbReference type="Pfam" id="PF01370">
    <property type="entry name" value="Epimerase"/>
    <property type="match status" value="1"/>
</dbReference>
<reference evidence="2 3" key="1">
    <citation type="journal article" date="2016" name="Mol. Biol. Evol.">
        <title>Comparative Genomics of Early-Diverging Mushroom-Forming Fungi Provides Insights into the Origins of Lignocellulose Decay Capabilities.</title>
        <authorList>
            <person name="Nagy L.G."/>
            <person name="Riley R."/>
            <person name="Tritt A."/>
            <person name="Adam C."/>
            <person name="Daum C."/>
            <person name="Floudas D."/>
            <person name="Sun H."/>
            <person name="Yadav J.S."/>
            <person name="Pangilinan J."/>
            <person name="Larsson K.H."/>
            <person name="Matsuura K."/>
            <person name="Barry K."/>
            <person name="Labutti K."/>
            <person name="Kuo R."/>
            <person name="Ohm R.A."/>
            <person name="Bhattacharya S.S."/>
            <person name="Shirouzu T."/>
            <person name="Yoshinaga Y."/>
            <person name="Martin F.M."/>
            <person name="Grigoriev I.V."/>
            <person name="Hibbett D.S."/>
        </authorList>
    </citation>
    <scope>NUCLEOTIDE SEQUENCE [LARGE SCALE GENOMIC DNA]</scope>
    <source>
        <strain evidence="2 3">HHB12029</strain>
    </source>
</reference>
<dbReference type="InterPro" id="IPR036291">
    <property type="entry name" value="NAD(P)-bd_dom_sf"/>
</dbReference>
<dbReference type="AlphaFoldDB" id="A0A165GER1"/>
<dbReference type="EMBL" id="KV426049">
    <property type="protein sequence ID" value="KZV90411.1"/>
    <property type="molecule type" value="Genomic_DNA"/>
</dbReference>
<dbReference type="OrthoDB" id="276721at2759"/>
<dbReference type="Proteomes" id="UP000077266">
    <property type="component" value="Unassembled WGS sequence"/>
</dbReference>
<dbReference type="FunCoup" id="A0A165GER1">
    <property type="interactions" value="223"/>
</dbReference>
<accession>A0A165GER1</accession>
<proteinExistence type="predicted"/>
<evidence type="ECO:0000313" key="3">
    <source>
        <dbReference type="Proteomes" id="UP000077266"/>
    </source>
</evidence>
<evidence type="ECO:0000259" key="1">
    <source>
        <dbReference type="Pfam" id="PF01370"/>
    </source>
</evidence>
<protein>
    <submittedName>
        <fullName evidence="2">Putative mitochondrion protein</fullName>
    </submittedName>
</protein>
<dbReference type="GO" id="GO:0005739">
    <property type="term" value="C:mitochondrion"/>
    <property type="evidence" value="ECO:0007669"/>
    <property type="project" value="TreeGrafter"/>
</dbReference>
<dbReference type="InterPro" id="IPR051207">
    <property type="entry name" value="ComplexI_NDUFA9_subunit"/>
</dbReference>
<gene>
    <name evidence="2" type="ORF">EXIGLDRAFT_616988</name>
</gene>
<dbReference type="InterPro" id="IPR001509">
    <property type="entry name" value="Epimerase_deHydtase"/>
</dbReference>
<dbReference type="Gene3D" id="3.40.50.720">
    <property type="entry name" value="NAD(P)-binding Rossmann-like Domain"/>
    <property type="match status" value="1"/>
</dbReference>
<evidence type="ECO:0000313" key="2">
    <source>
        <dbReference type="EMBL" id="KZV90411.1"/>
    </source>
</evidence>
<dbReference type="GO" id="GO:0044877">
    <property type="term" value="F:protein-containing complex binding"/>
    <property type="evidence" value="ECO:0007669"/>
    <property type="project" value="TreeGrafter"/>
</dbReference>
<dbReference type="PANTHER" id="PTHR12126">
    <property type="entry name" value="NADH-UBIQUINONE OXIDOREDUCTASE 39 KDA SUBUNIT-RELATED"/>
    <property type="match status" value="1"/>
</dbReference>
<dbReference type="InParanoid" id="A0A165GER1"/>
<dbReference type="SUPFAM" id="SSF51735">
    <property type="entry name" value="NAD(P)-binding Rossmann-fold domains"/>
    <property type="match status" value="1"/>
</dbReference>
<organism evidence="2 3">
    <name type="scientific">Exidia glandulosa HHB12029</name>
    <dbReference type="NCBI Taxonomy" id="1314781"/>
    <lineage>
        <taxon>Eukaryota</taxon>
        <taxon>Fungi</taxon>
        <taxon>Dikarya</taxon>
        <taxon>Basidiomycota</taxon>
        <taxon>Agaricomycotina</taxon>
        <taxon>Agaricomycetes</taxon>
        <taxon>Auriculariales</taxon>
        <taxon>Exidiaceae</taxon>
        <taxon>Exidia</taxon>
    </lineage>
</organism>